<keyword evidence="1" id="KW-1133">Transmembrane helix</keyword>
<gene>
    <name evidence="2" type="ORF">I5M32_05110</name>
</gene>
<evidence type="ECO:0000256" key="1">
    <source>
        <dbReference type="SAM" id="Phobius"/>
    </source>
</evidence>
<keyword evidence="1" id="KW-0812">Transmembrane</keyword>
<feature type="transmembrane region" description="Helical" evidence="1">
    <location>
        <begin position="41"/>
        <end position="61"/>
    </location>
</feature>
<comment type="caution">
    <text evidence="2">The sequence shown here is derived from an EMBL/GenBank/DDBJ whole genome shotgun (WGS) entry which is preliminary data.</text>
</comment>
<protein>
    <submittedName>
        <fullName evidence="2">Uncharacterized protein</fullName>
    </submittedName>
</protein>
<evidence type="ECO:0000313" key="2">
    <source>
        <dbReference type="EMBL" id="MBK0382334.1"/>
    </source>
</evidence>
<evidence type="ECO:0000313" key="3">
    <source>
        <dbReference type="Proteomes" id="UP000660024"/>
    </source>
</evidence>
<keyword evidence="1" id="KW-0472">Membrane</keyword>
<proteinExistence type="predicted"/>
<sequence>MNIEERLNKLSNINKVDSPPFMFTRIQQKINEVLPQEAPLYFKWSFVLTAVIILALNIVAIKNQKANGNSSLEKVATEMQLKNNNDFYNEQN</sequence>
<dbReference type="EMBL" id="JAEHFY010000006">
    <property type="protein sequence ID" value="MBK0382334.1"/>
    <property type="molecule type" value="Genomic_DNA"/>
</dbReference>
<name>A0ABS1BHK2_9SPHI</name>
<dbReference type="RefSeq" id="WP_200585117.1">
    <property type="nucleotide sequence ID" value="NZ_JAEHFY010000006.1"/>
</dbReference>
<dbReference type="Proteomes" id="UP000660024">
    <property type="component" value="Unassembled WGS sequence"/>
</dbReference>
<keyword evidence="3" id="KW-1185">Reference proteome</keyword>
<organism evidence="2 3">
    <name type="scientific">Pedobacter segetis</name>
    <dbReference type="NCBI Taxonomy" id="2793069"/>
    <lineage>
        <taxon>Bacteria</taxon>
        <taxon>Pseudomonadati</taxon>
        <taxon>Bacteroidota</taxon>
        <taxon>Sphingobacteriia</taxon>
        <taxon>Sphingobacteriales</taxon>
        <taxon>Sphingobacteriaceae</taxon>
        <taxon>Pedobacter</taxon>
    </lineage>
</organism>
<accession>A0ABS1BHK2</accession>
<reference evidence="2 3" key="1">
    <citation type="submission" date="2020-12" db="EMBL/GenBank/DDBJ databases">
        <title>Bacterial novel species Pedobacter sp. SD-b isolated from soil.</title>
        <authorList>
            <person name="Jung H.-Y."/>
        </authorList>
    </citation>
    <scope>NUCLEOTIDE SEQUENCE [LARGE SCALE GENOMIC DNA]</scope>
    <source>
        <strain evidence="2 3">SD-b</strain>
    </source>
</reference>